<proteinExistence type="predicted"/>
<keyword evidence="2" id="KW-1185">Reference proteome</keyword>
<accession>A0A4Q7TK11</accession>
<reference evidence="1 2" key="1">
    <citation type="journal article" date="2015" name="Stand. Genomic Sci.">
        <title>Genomic Encyclopedia of Bacterial and Archaeal Type Strains, Phase III: the genomes of soil and plant-associated and newly described type strains.</title>
        <authorList>
            <person name="Whitman W.B."/>
            <person name="Woyke T."/>
            <person name="Klenk H.P."/>
            <person name="Zhou Y."/>
            <person name="Lilburn T.G."/>
            <person name="Beck B.J."/>
            <person name="De Vos P."/>
            <person name="Vandamme P."/>
            <person name="Eisen J.A."/>
            <person name="Garrity G."/>
            <person name="Hugenholtz P."/>
            <person name="Kyrpides N.C."/>
        </authorList>
    </citation>
    <scope>NUCLEOTIDE SEQUENCE [LARGE SCALE GENOMIC DNA]</scope>
    <source>
        <strain evidence="1 2">RF6</strain>
    </source>
</reference>
<gene>
    <name evidence="1" type="ORF">EV139_2712</name>
</gene>
<dbReference type="EMBL" id="SHKI01000007">
    <property type="protein sequence ID" value="RZT60966.1"/>
    <property type="molecule type" value="Genomic_DNA"/>
</dbReference>
<dbReference type="AlphaFoldDB" id="A0A4Q7TK11"/>
<protein>
    <recommendedName>
        <fullName evidence="3">DIP1984 family protein</fullName>
    </recommendedName>
</protein>
<dbReference type="NCBIfam" id="NF038048">
    <property type="entry name" value="DIP1984_fam"/>
    <property type="match status" value="1"/>
</dbReference>
<organism evidence="1 2">
    <name type="scientific">Leucobacter luti</name>
    <dbReference type="NCBI Taxonomy" id="340320"/>
    <lineage>
        <taxon>Bacteria</taxon>
        <taxon>Bacillati</taxon>
        <taxon>Actinomycetota</taxon>
        <taxon>Actinomycetes</taxon>
        <taxon>Micrococcales</taxon>
        <taxon>Microbacteriaceae</taxon>
        <taxon>Leucobacter</taxon>
    </lineage>
</organism>
<sequence length="222" mass="24027">MSAVRTVSGVSAPDAALAGPVNRALRDPENRANLASRDDTTMRMRHRVKLAEALALRADTQKRIAQLRTRIAANARYQEGSEPAEDAGALLSEAELAVGELEQLVRSINATNSAIELEIVPAPSRATGGRRREPGTAVAHTGTMTDALARRDSLRQRHAILVEAAGAAQDSGVYRQMRSELREISALSVADLHARATTLAQELRELDSRIQQANWAHDLLES</sequence>
<dbReference type="Proteomes" id="UP000291832">
    <property type="component" value="Unassembled WGS sequence"/>
</dbReference>
<name>A0A4Q7TK11_9MICO</name>
<evidence type="ECO:0000313" key="2">
    <source>
        <dbReference type="Proteomes" id="UP000291832"/>
    </source>
</evidence>
<evidence type="ECO:0000313" key="1">
    <source>
        <dbReference type="EMBL" id="RZT60966.1"/>
    </source>
</evidence>
<evidence type="ECO:0008006" key="3">
    <source>
        <dbReference type="Google" id="ProtNLM"/>
    </source>
</evidence>
<comment type="caution">
    <text evidence="1">The sequence shown here is derived from an EMBL/GenBank/DDBJ whole genome shotgun (WGS) entry which is preliminary data.</text>
</comment>
<dbReference type="InterPro" id="IPR047741">
    <property type="entry name" value="DIP1984-like"/>
</dbReference>
<dbReference type="Pfam" id="PF20935">
    <property type="entry name" value="DUF6847"/>
    <property type="match status" value="1"/>
</dbReference>
<dbReference type="CDD" id="cd12208">
    <property type="entry name" value="DIP1984-like"/>
    <property type="match status" value="1"/>
</dbReference>
<dbReference type="Gene3D" id="6.10.320.10">
    <property type="match status" value="1"/>
</dbReference>